<reference evidence="1" key="1">
    <citation type="submission" date="2021-03" db="EMBL/GenBank/DDBJ databases">
        <authorList>
            <person name="Kanchanasin P."/>
            <person name="Saeng-In P."/>
            <person name="Phongsopitanun W."/>
            <person name="Yuki M."/>
            <person name="Kudo T."/>
            <person name="Ohkuma M."/>
            <person name="Tanasupawat S."/>
        </authorList>
    </citation>
    <scope>NUCLEOTIDE SEQUENCE</scope>
    <source>
        <strain evidence="1">GKU 128</strain>
    </source>
</reference>
<proteinExistence type="predicted"/>
<evidence type="ECO:0000313" key="2">
    <source>
        <dbReference type="Proteomes" id="UP000669179"/>
    </source>
</evidence>
<dbReference type="RefSeq" id="WP_208255075.1">
    <property type="nucleotide sequence ID" value="NZ_JAGEOJ010000004.1"/>
</dbReference>
<protein>
    <submittedName>
        <fullName evidence="1">Uncharacterized protein</fullName>
    </submittedName>
</protein>
<gene>
    <name evidence="1" type="ORF">J4573_10010</name>
</gene>
<organism evidence="1 2">
    <name type="scientific">Actinomadura barringtoniae</name>
    <dbReference type="NCBI Taxonomy" id="1427535"/>
    <lineage>
        <taxon>Bacteria</taxon>
        <taxon>Bacillati</taxon>
        <taxon>Actinomycetota</taxon>
        <taxon>Actinomycetes</taxon>
        <taxon>Streptosporangiales</taxon>
        <taxon>Thermomonosporaceae</taxon>
        <taxon>Actinomadura</taxon>
    </lineage>
</organism>
<comment type="caution">
    <text evidence="1">The sequence shown here is derived from an EMBL/GenBank/DDBJ whole genome shotgun (WGS) entry which is preliminary data.</text>
</comment>
<dbReference type="AlphaFoldDB" id="A0A939P861"/>
<dbReference type="EMBL" id="JAGEOJ010000004">
    <property type="protein sequence ID" value="MBO2447420.1"/>
    <property type="molecule type" value="Genomic_DNA"/>
</dbReference>
<keyword evidence="2" id="KW-1185">Reference proteome</keyword>
<accession>A0A939P861</accession>
<name>A0A939P861_9ACTN</name>
<dbReference type="Proteomes" id="UP000669179">
    <property type="component" value="Unassembled WGS sequence"/>
</dbReference>
<sequence>MSETFHGAFEDLTVTLNPVETVLRGSGLDQAALYGVLARIQSLGFELIEVRKLPPPPEEEEEGA</sequence>
<evidence type="ECO:0000313" key="1">
    <source>
        <dbReference type="EMBL" id="MBO2447420.1"/>
    </source>
</evidence>